<accession>A0A2R3Z941</accession>
<proteinExistence type="predicted"/>
<keyword evidence="2" id="KW-1185">Reference proteome</keyword>
<protein>
    <submittedName>
        <fullName evidence="1">Uncharacterized protein</fullName>
    </submittedName>
</protein>
<name>A0A2R3Z941_9FLAO</name>
<dbReference type="KEGG" id="grs:C7S20_16760"/>
<evidence type="ECO:0000313" key="1">
    <source>
        <dbReference type="EMBL" id="AVR46779.1"/>
    </source>
</evidence>
<reference evidence="2" key="1">
    <citation type="submission" date="2018-03" db="EMBL/GenBank/DDBJ databases">
        <title>Gramella fulva sp. nov., isolated from a dry surface of tidal flat.</title>
        <authorList>
            <person name="Hwang S.H."/>
            <person name="Hwang W.M."/>
            <person name="Kang K."/>
            <person name="Ahn T.-Y."/>
        </authorList>
    </citation>
    <scope>NUCLEOTIDE SEQUENCE [LARGE SCALE GENOMIC DNA]</scope>
    <source>
        <strain evidence="2">SH35</strain>
    </source>
</reference>
<evidence type="ECO:0000313" key="2">
    <source>
        <dbReference type="Proteomes" id="UP000241507"/>
    </source>
</evidence>
<dbReference type="Proteomes" id="UP000241507">
    <property type="component" value="Chromosome"/>
</dbReference>
<gene>
    <name evidence="1" type="ORF">C7S20_16760</name>
</gene>
<dbReference type="EMBL" id="CP028136">
    <property type="protein sequence ID" value="AVR46779.1"/>
    <property type="molecule type" value="Genomic_DNA"/>
</dbReference>
<sequence length="134" mass="15467">MENKKSTENLTVKDIYELIWSKPINQLIQELGCSYNELKKICEEYNIPTPKNGHWIKLKFGKSSPQISLPQGDHERKVFGENASALPNENSASYKYHSIKKELLKDKNLSLVVPDRLANPDPIIKHQRKLLRVN</sequence>
<organism evidence="1 2">
    <name type="scientific">Christiangramia fulva</name>
    <dbReference type="NCBI Taxonomy" id="2126553"/>
    <lineage>
        <taxon>Bacteria</taxon>
        <taxon>Pseudomonadati</taxon>
        <taxon>Bacteroidota</taxon>
        <taxon>Flavobacteriia</taxon>
        <taxon>Flavobacteriales</taxon>
        <taxon>Flavobacteriaceae</taxon>
        <taxon>Christiangramia</taxon>
    </lineage>
</organism>
<dbReference type="AlphaFoldDB" id="A0A2R3Z941"/>